<dbReference type="AlphaFoldDB" id="A0A3P1V732"/>
<proteinExistence type="predicted"/>
<evidence type="ECO:0000256" key="1">
    <source>
        <dbReference type="SAM" id="MobiDB-lite"/>
    </source>
</evidence>
<name>A0A3P1V732_9STRE</name>
<evidence type="ECO:0000313" key="2">
    <source>
        <dbReference type="EMBL" id="RRD29628.1"/>
    </source>
</evidence>
<comment type="caution">
    <text evidence="2">The sequence shown here is derived from an EMBL/GenBank/DDBJ whole genome shotgun (WGS) entry which is preliminary data.</text>
</comment>
<reference evidence="2 3" key="1">
    <citation type="submission" date="2018-11" db="EMBL/GenBank/DDBJ databases">
        <title>Genomes From Bacteria Associated with the Canine Oral Cavity: a Test Case for Automated Genome-Based Taxonomic Assignment.</title>
        <authorList>
            <person name="Coil D.A."/>
            <person name="Jospin G."/>
            <person name="Darling A.E."/>
            <person name="Wallis C."/>
            <person name="Davis I.J."/>
            <person name="Harris S."/>
            <person name="Eisen J.A."/>
            <person name="Holcombe L.J."/>
            <person name="O'Flynn C."/>
        </authorList>
    </citation>
    <scope>NUCLEOTIDE SEQUENCE [LARGE SCALE GENOMIC DNA]</scope>
    <source>
        <strain evidence="2 3">OH4621_COT-116</strain>
    </source>
</reference>
<dbReference type="EMBL" id="RQZA01000013">
    <property type="protein sequence ID" value="RRD29628.1"/>
    <property type="molecule type" value="Genomic_DNA"/>
</dbReference>
<dbReference type="Pfam" id="PF14265">
    <property type="entry name" value="DUF4355"/>
    <property type="match status" value="1"/>
</dbReference>
<organism evidence="2 3">
    <name type="scientific">Streptococcus minor</name>
    <dbReference type="NCBI Taxonomy" id="229549"/>
    <lineage>
        <taxon>Bacteria</taxon>
        <taxon>Bacillati</taxon>
        <taxon>Bacillota</taxon>
        <taxon>Bacilli</taxon>
        <taxon>Lactobacillales</taxon>
        <taxon>Streptococcaceae</taxon>
        <taxon>Streptococcus</taxon>
    </lineage>
</organism>
<keyword evidence="3" id="KW-1185">Reference proteome</keyword>
<dbReference type="Proteomes" id="UP000281771">
    <property type="component" value="Unassembled WGS sequence"/>
</dbReference>
<feature type="region of interest" description="Disordered" evidence="1">
    <location>
        <begin position="1"/>
        <end position="50"/>
    </location>
</feature>
<dbReference type="InterPro" id="IPR025580">
    <property type="entry name" value="Gp46"/>
</dbReference>
<sequence length="183" mass="20322">MAEEQNNPAVEPEEGQNGQASNPPESEKTVSLAEMQRRLKLAEEKHAKDTADAIEKALEKYKAETELTGKELEAYRQKVAEAEKQKMLDEIDQLKKDKVKRELTDEAIKTLSSRKLPVNDKVLGFVVKDTAEGTLQAISDFESIISEIKAEFTQSEPPKVSSSFGGSSTQSHGDIFRGSRIIK</sequence>
<feature type="compositionally biased region" description="Low complexity" evidence="1">
    <location>
        <begin position="161"/>
        <end position="173"/>
    </location>
</feature>
<evidence type="ECO:0000313" key="3">
    <source>
        <dbReference type="Proteomes" id="UP000281771"/>
    </source>
</evidence>
<gene>
    <name evidence="2" type="ORF">EII38_09320</name>
</gene>
<protein>
    <submittedName>
        <fullName evidence="2">DUF4355 domain-containing protein</fullName>
    </submittedName>
</protein>
<feature type="region of interest" description="Disordered" evidence="1">
    <location>
        <begin position="152"/>
        <end position="183"/>
    </location>
</feature>
<accession>A0A3P1V732</accession>
<feature type="compositionally biased region" description="Basic and acidic residues" evidence="1">
    <location>
        <begin position="35"/>
        <end position="50"/>
    </location>
</feature>
<dbReference type="RefSeq" id="WP_124777910.1">
    <property type="nucleotide sequence ID" value="NZ_RQZA01000013.1"/>
</dbReference>